<evidence type="ECO:0000256" key="1">
    <source>
        <dbReference type="ARBA" id="ARBA00006100"/>
    </source>
</evidence>
<organism evidence="5 6">
    <name type="scientific">Holdemania filiformis</name>
    <dbReference type="NCBI Taxonomy" id="61171"/>
    <lineage>
        <taxon>Bacteria</taxon>
        <taxon>Bacillati</taxon>
        <taxon>Bacillota</taxon>
        <taxon>Erysipelotrichia</taxon>
        <taxon>Erysipelotrichales</taxon>
        <taxon>Erysipelotrichaceae</taxon>
        <taxon>Holdemania</taxon>
    </lineage>
</organism>
<gene>
    <name evidence="5" type="ORF">DWY25_00655</name>
</gene>
<dbReference type="GO" id="GO:0051539">
    <property type="term" value="F:4 iron, 4 sulfur cluster binding"/>
    <property type="evidence" value="ECO:0007669"/>
    <property type="project" value="UniProtKB-UniRule"/>
</dbReference>
<dbReference type="InterPro" id="IPR006638">
    <property type="entry name" value="Elp3/MiaA/NifB-like_rSAM"/>
</dbReference>
<dbReference type="PANTHER" id="PTHR13932:SF5">
    <property type="entry name" value="RADICAL S-ADENOSYL METHIONINE DOMAIN-CONTAINING PROTEIN 1, MITOCHONDRIAL"/>
    <property type="match status" value="1"/>
</dbReference>
<dbReference type="GeneID" id="83013920"/>
<dbReference type="InterPro" id="IPR010723">
    <property type="entry name" value="HemN_C"/>
</dbReference>
<dbReference type="InterPro" id="IPR023404">
    <property type="entry name" value="rSAM_horseshoe"/>
</dbReference>
<dbReference type="Pfam" id="PF06969">
    <property type="entry name" value="HemN_C"/>
    <property type="match status" value="1"/>
</dbReference>
<dbReference type="GO" id="GO:0004109">
    <property type="term" value="F:coproporphyrinogen oxidase activity"/>
    <property type="evidence" value="ECO:0007669"/>
    <property type="project" value="InterPro"/>
</dbReference>
<comment type="caution">
    <text evidence="5">The sequence shown here is derived from an EMBL/GenBank/DDBJ whole genome shotgun (WGS) entry which is preliminary data.</text>
</comment>
<dbReference type="SUPFAM" id="SSF102114">
    <property type="entry name" value="Radical SAM enzymes"/>
    <property type="match status" value="1"/>
</dbReference>
<dbReference type="SFLD" id="SFLDF00288">
    <property type="entry name" value="HemN-like__clustered_with_nucl"/>
    <property type="match status" value="1"/>
</dbReference>
<dbReference type="SFLD" id="SFLDG01082">
    <property type="entry name" value="B12-binding_domain_containing"/>
    <property type="match status" value="1"/>
</dbReference>
<dbReference type="SFLD" id="SFLDS00029">
    <property type="entry name" value="Radical_SAM"/>
    <property type="match status" value="1"/>
</dbReference>
<keyword evidence="3" id="KW-0004">4Fe-4S</keyword>
<proteinExistence type="inferred from homology"/>
<dbReference type="CDD" id="cd01335">
    <property type="entry name" value="Radical_SAM"/>
    <property type="match status" value="1"/>
</dbReference>
<dbReference type="SFLD" id="SFLDG01065">
    <property type="entry name" value="anaerobic_coproporphyrinogen-I"/>
    <property type="match status" value="1"/>
</dbReference>
<comment type="subcellular location">
    <subcellularLocation>
        <location evidence="3">Cytoplasm</location>
    </subcellularLocation>
</comment>
<evidence type="ECO:0000256" key="2">
    <source>
        <dbReference type="ARBA" id="ARBA00017228"/>
    </source>
</evidence>
<dbReference type="AlphaFoldDB" id="A0A412G6B1"/>
<dbReference type="GO" id="GO:0006779">
    <property type="term" value="P:porphyrin-containing compound biosynthetic process"/>
    <property type="evidence" value="ECO:0007669"/>
    <property type="project" value="InterPro"/>
</dbReference>
<dbReference type="SMART" id="SM00729">
    <property type="entry name" value="Elp3"/>
    <property type="match status" value="1"/>
</dbReference>
<dbReference type="Pfam" id="PF04055">
    <property type="entry name" value="Radical_SAM"/>
    <property type="match status" value="1"/>
</dbReference>
<name>A0A412G6B1_9FIRM</name>
<comment type="function">
    <text evidence="3">Probably acts as a heme chaperone, transferring heme to an unknown acceptor. Binds one molecule of heme per monomer, possibly covalently. Binds 1 [4Fe-4S] cluster. The cluster is coordinated with 3 cysteines and an exchangeable S-adenosyl-L-methionine.</text>
</comment>
<keyword evidence="3" id="KW-0949">S-adenosyl-L-methionine</keyword>
<protein>
    <recommendedName>
        <fullName evidence="2 3">Heme chaperone HemW</fullName>
    </recommendedName>
</protein>
<dbReference type="PROSITE" id="PS51918">
    <property type="entry name" value="RADICAL_SAM"/>
    <property type="match status" value="1"/>
</dbReference>
<keyword evidence="6" id="KW-1185">Reference proteome</keyword>
<dbReference type="PANTHER" id="PTHR13932">
    <property type="entry name" value="COPROPORPHYRINIGEN III OXIDASE"/>
    <property type="match status" value="1"/>
</dbReference>
<feature type="domain" description="Radical SAM core" evidence="4">
    <location>
        <begin position="4"/>
        <end position="231"/>
    </location>
</feature>
<dbReference type="InterPro" id="IPR004559">
    <property type="entry name" value="HemW-like"/>
</dbReference>
<evidence type="ECO:0000259" key="4">
    <source>
        <dbReference type="PROSITE" id="PS51918"/>
    </source>
</evidence>
<dbReference type="InterPro" id="IPR007197">
    <property type="entry name" value="rSAM"/>
</dbReference>
<dbReference type="Gene3D" id="3.80.30.20">
    <property type="entry name" value="tm_1862 like domain"/>
    <property type="match status" value="1"/>
</dbReference>
<evidence type="ECO:0000313" key="6">
    <source>
        <dbReference type="Proteomes" id="UP000284178"/>
    </source>
</evidence>
<dbReference type="SFLD" id="SFLDF00562">
    <property type="entry name" value="HemN-like__clustered_with_heat"/>
    <property type="match status" value="1"/>
</dbReference>
<dbReference type="EMBL" id="QRUP01000001">
    <property type="protein sequence ID" value="RGR76834.1"/>
    <property type="molecule type" value="Genomic_DNA"/>
</dbReference>
<keyword evidence="3" id="KW-0408">Iron</keyword>
<evidence type="ECO:0000256" key="3">
    <source>
        <dbReference type="RuleBase" id="RU364116"/>
    </source>
</evidence>
<dbReference type="GO" id="GO:0005737">
    <property type="term" value="C:cytoplasm"/>
    <property type="evidence" value="ECO:0007669"/>
    <property type="project" value="UniProtKB-SubCell"/>
</dbReference>
<sequence length="370" mass="42221">MCAAVTFENRALYVHIPFCQGICAYCDFTRVRYHTGLADQYLKQLARELEERVPCQGMETVYIGGGTPTALSPDQLRRLLDLLQPYLQGAAEVTIEANPEAISTELIEILLNGGINRISLGLQSCDDEILKQIGRRHTFAQARQAVRRLQQAGLTNISCDLIYSLPRQTRTQWEKTLQDVLSLNIPHCSLYALTIEEHSEFGRTGQRPLDEDTEASMYFEAVRVLTEAGYQHYEISNFAKPGYASRHNLHYWNYDDFYGVGLGASGKLSSFRYDNTRNFQEYFKGHWIGETIELSRRDQMFERVMMNLRTARGLSLADFEQKFGLPLSEVYPDAVQKGIQQGWLRMTEDRLAPTEAGMALLNTVLEEFLD</sequence>
<evidence type="ECO:0000313" key="5">
    <source>
        <dbReference type="EMBL" id="RGR76834.1"/>
    </source>
</evidence>
<keyword evidence="3" id="KW-0479">Metal-binding</keyword>
<keyword evidence="3" id="KW-0349">Heme</keyword>
<dbReference type="RefSeq" id="WP_117892386.1">
    <property type="nucleotide sequence ID" value="NZ_CABJCV010000001.1"/>
</dbReference>
<keyword evidence="3" id="KW-0963">Cytoplasm</keyword>
<dbReference type="Proteomes" id="UP000284178">
    <property type="component" value="Unassembled WGS sequence"/>
</dbReference>
<dbReference type="NCBIfam" id="TIGR00539">
    <property type="entry name" value="hemN_rel"/>
    <property type="match status" value="1"/>
</dbReference>
<dbReference type="InterPro" id="IPR058240">
    <property type="entry name" value="rSAM_sf"/>
</dbReference>
<keyword evidence="3" id="KW-0411">Iron-sulfur</keyword>
<dbReference type="InterPro" id="IPR034505">
    <property type="entry name" value="Coproporphyrinogen-III_oxidase"/>
</dbReference>
<dbReference type="GO" id="GO:0046872">
    <property type="term" value="F:metal ion binding"/>
    <property type="evidence" value="ECO:0007669"/>
    <property type="project" value="UniProtKB-UniRule"/>
</dbReference>
<keyword evidence="3" id="KW-0143">Chaperone</keyword>
<accession>A0A412G6B1</accession>
<comment type="similarity">
    <text evidence="1">Belongs to the anaerobic coproporphyrinogen-III oxidase family. HemW subfamily.</text>
</comment>
<reference evidence="5 6" key="1">
    <citation type="submission" date="2018-08" db="EMBL/GenBank/DDBJ databases">
        <title>A genome reference for cultivated species of the human gut microbiota.</title>
        <authorList>
            <person name="Zou Y."/>
            <person name="Xue W."/>
            <person name="Luo G."/>
        </authorList>
    </citation>
    <scope>NUCLEOTIDE SEQUENCE [LARGE SCALE GENOMIC DNA]</scope>
    <source>
        <strain evidence="5 6">AF24-29</strain>
    </source>
</reference>